<evidence type="ECO:0000256" key="1">
    <source>
        <dbReference type="ARBA" id="ARBA00022801"/>
    </source>
</evidence>
<dbReference type="PANTHER" id="PTHR35561">
    <property type="entry name" value="RNA 2',3'-CYCLIC PHOSPHODIESTERASE"/>
    <property type="match status" value="1"/>
</dbReference>
<name>A0A3N7HQL2_9BURK</name>
<dbReference type="EMBL" id="QUSW01000004">
    <property type="protein sequence ID" value="RQP23456.1"/>
    <property type="molecule type" value="Genomic_DNA"/>
</dbReference>
<dbReference type="PANTHER" id="PTHR35561:SF1">
    <property type="entry name" value="RNA 2',3'-CYCLIC PHOSPHODIESTERASE"/>
    <property type="match status" value="1"/>
</dbReference>
<dbReference type="Pfam" id="PF13563">
    <property type="entry name" value="2_5_RNA_ligase2"/>
    <property type="match status" value="1"/>
</dbReference>
<proteinExistence type="predicted"/>
<organism evidence="2 3">
    <name type="scientific">Piscinibacter terrae</name>
    <dbReference type="NCBI Taxonomy" id="2496871"/>
    <lineage>
        <taxon>Bacteria</taxon>
        <taxon>Pseudomonadati</taxon>
        <taxon>Pseudomonadota</taxon>
        <taxon>Betaproteobacteria</taxon>
        <taxon>Burkholderiales</taxon>
        <taxon>Sphaerotilaceae</taxon>
        <taxon>Piscinibacter</taxon>
    </lineage>
</organism>
<dbReference type="InterPro" id="IPR009097">
    <property type="entry name" value="Cyclic_Pdiesterase"/>
</dbReference>
<dbReference type="NCBIfam" id="TIGR02258">
    <property type="entry name" value="2_5_ligase"/>
    <property type="match status" value="1"/>
</dbReference>
<dbReference type="OrthoDB" id="7061261at2"/>
<dbReference type="AlphaFoldDB" id="A0A3N7HQL2"/>
<keyword evidence="1" id="KW-0378">Hydrolase</keyword>
<gene>
    <name evidence="2" type="primary">thpR</name>
    <name evidence="2" type="ORF">DZC73_14950</name>
</gene>
<dbReference type="Proteomes" id="UP000267464">
    <property type="component" value="Unassembled WGS sequence"/>
</dbReference>
<sequence>MSSHALFFAVKPDAAAAAKLLALGRRLREHHGLKGRLFDAARLHVTLHFFGRFPALDDALVQGLCRGADEVRAEPFALRFDHVGSFARPSNAPLVMRTGDGAPGAKALHQHLAAALVHHGVGTRPERRFVPHLTLLYDDKSLPELEVDPIEWTANTFDLVHSESGQGHRVLRQWPLRAV</sequence>
<accession>A0A3N7HQL2</accession>
<protein>
    <submittedName>
        <fullName evidence="2">RNA 2',3'-cyclic phosphodiesterase</fullName>
    </submittedName>
</protein>
<reference evidence="2 3" key="1">
    <citation type="submission" date="2018-08" db="EMBL/GenBank/DDBJ databases">
        <authorList>
            <person name="Khan S.A."/>
            <person name="Jeon C.O."/>
            <person name="Chun B.H."/>
            <person name="Jeong S.E."/>
        </authorList>
    </citation>
    <scope>NUCLEOTIDE SEQUENCE [LARGE SCALE GENOMIC DNA]</scope>
    <source>
        <strain evidence="2 3">S-16</strain>
    </source>
</reference>
<evidence type="ECO:0000313" key="3">
    <source>
        <dbReference type="Proteomes" id="UP000267464"/>
    </source>
</evidence>
<keyword evidence="3" id="KW-1185">Reference proteome</keyword>
<dbReference type="GO" id="GO:0008664">
    <property type="term" value="F:RNA 2',3'-cyclic 3'-phosphodiesterase activity"/>
    <property type="evidence" value="ECO:0007669"/>
    <property type="project" value="InterPro"/>
</dbReference>
<comment type="caution">
    <text evidence="2">The sequence shown here is derived from an EMBL/GenBank/DDBJ whole genome shotgun (WGS) entry which is preliminary data.</text>
</comment>
<dbReference type="Gene3D" id="3.90.1140.10">
    <property type="entry name" value="Cyclic phosphodiesterase"/>
    <property type="match status" value="1"/>
</dbReference>
<dbReference type="RefSeq" id="WP_124541169.1">
    <property type="nucleotide sequence ID" value="NZ_QUSW01000004.1"/>
</dbReference>
<dbReference type="GO" id="GO:0004113">
    <property type="term" value="F:2',3'-cyclic-nucleotide 3'-phosphodiesterase activity"/>
    <property type="evidence" value="ECO:0007669"/>
    <property type="project" value="InterPro"/>
</dbReference>
<evidence type="ECO:0000313" key="2">
    <source>
        <dbReference type="EMBL" id="RQP23456.1"/>
    </source>
</evidence>
<reference evidence="2 3" key="2">
    <citation type="submission" date="2018-12" db="EMBL/GenBank/DDBJ databases">
        <title>Rhizobacter gummiphilus sp. nov., a rubber-degrading bacterium isolated from the soil of a botanical garden in Japan.</title>
        <authorList>
            <person name="Shunsuke S.S."/>
        </authorList>
    </citation>
    <scope>NUCLEOTIDE SEQUENCE [LARGE SCALE GENOMIC DNA]</scope>
    <source>
        <strain evidence="2 3">S-16</strain>
    </source>
</reference>
<dbReference type="InterPro" id="IPR004175">
    <property type="entry name" value="RNA_CPDase"/>
</dbReference>
<dbReference type="SUPFAM" id="SSF55144">
    <property type="entry name" value="LigT-like"/>
    <property type="match status" value="1"/>
</dbReference>